<dbReference type="AlphaFoldDB" id="A0A1M5G033"/>
<gene>
    <name evidence="1" type="ORF">SAMN02745157_3237</name>
</gene>
<proteinExistence type="predicted"/>
<name>A0A1M5G033_9HYPH</name>
<evidence type="ECO:0000313" key="1">
    <source>
        <dbReference type="EMBL" id="SHF97150.1"/>
    </source>
</evidence>
<dbReference type="Proteomes" id="UP000184485">
    <property type="component" value="Unassembled WGS sequence"/>
</dbReference>
<dbReference type="SUPFAM" id="SSF52141">
    <property type="entry name" value="Uracil-DNA glycosylase-like"/>
    <property type="match status" value="1"/>
</dbReference>
<dbReference type="OrthoDB" id="8417662at2"/>
<reference evidence="1 2" key="1">
    <citation type="submission" date="2016-11" db="EMBL/GenBank/DDBJ databases">
        <authorList>
            <person name="Jaros S."/>
            <person name="Januszkiewicz K."/>
            <person name="Wedrychowicz H."/>
        </authorList>
    </citation>
    <scope>NUCLEOTIDE SEQUENCE [LARGE SCALE GENOMIC DNA]</scope>
    <source>
        <strain evidence="1 2">DSM 19436</strain>
    </source>
</reference>
<organism evidence="1 2">
    <name type="scientific">Kaistia soli DSM 19436</name>
    <dbReference type="NCBI Taxonomy" id="1122133"/>
    <lineage>
        <taxon>Bacteria</taxon>
        <taxon>Pseudomonadati</taxon>
        <taxon>Pseudomonadota</taxon>
        <taxon>Alphaproteobacteria</taxon>
        <taxon>Hyphomicrobiales</taxon>
        <taxon>Kaistiaceae</taxon>
        <taxon>Kaistia</taxon>
    </lineage>
</organism>
<keyword evidence="2" id="KW-1185">Reference proteome</keyword>
<dbReference type="EMBL" id="FQUP01000003">
    <property type="protein sequence ID" value="SHF97150.1"/>
    <property type="molecule type" value="Genomic_DNA"/>
</dbReference>
<accession>A0A1M5G033</accession>
<dbReference type="InterPro" id="IPR036895">
    <property type="entry name" value="Uracil-DNA_glycosylase-like_sf"/>
</dbReference>
<dbReference type="Gene3D" id="3.40.50.10630">
    <property type="entry name" value="Uracil-DNA glycosylase-like"/>
    <property type="match status" value="1"/>
</dbReference>
<evidence type="ECO:0000313" key="2">
    <source>
        <dbReference type="Proteomes" id="UP000184485"/>
    </source>
</evidence>
<dbReference type="RefSeq" id="WP_073054677.1">
    <property type="nucleotide sequence ID" value="NZ_FQUP01000003.1"/>
</dbReference>
<sequence length="341" mass="37561">MVTVTDRAQRITESADKIESPFVLDPTLCLYSPQDNVDSLTHPRIAAWLDFIRNDYEPKLPAAKRKVLLFMPCTKTKPYPFSSEHKAINQRLADTGFRPTAQLDLPQELQARLEPEFSQDVLNLSPLMDDAGTLVHRMVISEPMGVVPYEHIIDYPGGASPATAYDDPGLFEKRGNAVSPWRSDSTAIAVSKTRWKWGDEERRHYALMHNAMAEAVAAVVGRIGHRYDDIVSWVAPGLTHRSFVIGKAERAANNVPATRKVGSGRVDLVGANDYLGPDAAIVCLPTLDQCKDAIDRLAARLGIDTIQATGIYARGGANATPLALPELLDVLVARLRDQKEK</sequence>
<protein>
    <recommendedName>
        <fullName evidence="3">DUF5591 domain-containing protein</fullName>
    </recommendedName>
</protein>
<evidence type="ECO:0008006" key="3">
    <source>
        <dbReference type="Google" id="ProtNLM"/>
    </source>
</evidence>
<dbReference type="STRING" id="1122133.SAMN02745157_3237"/>